<dbReference type="InterPro" id="IPR001314">
    <property type="entry name" value="Peptidase_S1A"/>
</dbReference>
<sequence>MFLQHERLFTGLNRSLTRHVQCTVEGQRELHTPICYTLKSVFRDGFYFFCFSLLYLFVSSVAQDILEGDLEIDAHRLVGAQVCTPNAWPWTAQLVLRNGLHRCGAALVDANYVVTAAHCFSLTRNPKRYKILLGGHKTGSGQLHSVQNISIHPFYNLVLPSSYDIAIARLIQFSNFAESIYLRIEPPANFSRTVRKVCLPMFPVPDNKICIVTGWGYDKENGSRSRILKEIHVPILSTFLCNDLLHYQGRLHPQSMMCAGYNSGGIDACQGDSGGPLFCEVSGRWELHGLVSWGNGCGRPFNPGVYSKVAAVVPWLRLQMLILH</sequence>
<dbReference type="GO" id="GO:0006508">
    <property type="term" value="P:proteolysis"/>
    <property type="evidence" value="ECO:0007669"/>
    <property type="project" value="UniProtKB-KW"/>
</dbReference>
<dbReference type="PRINTS" id="PR00722">
    <property type="entry name" value="CHYMOTRYPSIN"/>
</dbReference>
<dbReference type="AlphaFoldDB" id="A0A0N4V8N2"/>
<evidence type="ECO:0000313" key="8">
    <source>
        <dbReference type="Proteomes" id="UP000274131"/>
    </source>
</evidence>
<dbReference type="Gene3D" id="2.40.10.10">
    <property type="entry name" value="Trypsin-like serine proteases"/>
    <property type="match status" value="1"/>
</dbReference>
<proteinExistence type="predicted"/>
<keyword evidence="8" id="KW-1185">Reference proteome</keyword>
<reference evidence="7 8" key="2">
    <citation type="submission" date="2018-10" db="EMBL/GenBank/DDBJ databases">
        <authorList>
            <consortium name="Pathogen Informatics"/>
        </authorList>
    </citation>
    <scope>NUCLEOTIDE SEQUENCE [LARGE SCALE GENOMIC DNA]</scope>
</reference>
<evidence type="ECO:0000313" key="7">
    <source>
        <dbReference type="EMBL" id="VDD91541.1"/>
    </source>
</evidence>
<accession>A0A0N4V8N2</accession>
<dbReference type="PANTHER" id="PTHR24252:SF7">
    <property type="entry name" value="HYALIN"/>
    <property type="match status" value="1"/>
</dbReference>
<dbReference type="InterPro" id="IPR001254">
    <property type="entry name" value="Trypsin_dom"/>
</dbReference>
<dbReference type="InterPro" id="IPR033116">
    <property type="entry name" value="TRYPSIN_SER"/>
</dbReference>
<dbReference type="SUPFAM" id="SSF50494">
    <property type="entry name" value="Trypsin-like serine proteases"/>
    <property type="match status" value="1"/>
</dbReference>
<evidence type="ECO:0000256" key="2">
    <source>
        <dbReference type="ARBA" id="ARBA00022801"/>
    </source>
</evidence>
<dbReference type="PROSITE" id="PS00134">
    <property type="entry name" value="TRYPSIN_HIS"/>
    <property type="match status" value="1"/>
</dbReference>
<dbReference type="InterPro" id="IPR009003">
    <property type="entry name" value="Peptidase_S1_PA"/>
</dbReference>
<keyword evidence="4" id="KW-1015">Disulfide bond</keyword>
<protein>
    <submittedName>
        <fullName evidence="9">Peptidase S1 domain-containing protein</fullName>
    </submittedName>
</protein>
<dbReference type="WBParaSite" id="EVEC_0000674401-mRNA-1">
    <property type="protein sequence ID" value="EVEC_0000674401-mRNA-1"/>
    <property type="gene ID" value="EVEC_0000674401"/>
</dbReference>
<dbReference type="Pfam" id="PF00089">
    <property type="entry name" value="Trypsin"/>
    <property type="match status" value="1"/>
</dbReference>
<dbReference type="OrthoDB" id="5912168at2759"/>
<dbReference type="STRING" id="51028.A0A0N4V8N2"/>
<dbReference type="Proteomes" id="UP000274131">
    <property type="component" value="Unassembled WGS sequence"/>
</dbReference>
<dbReference type="PROSITE" id="PS50240">
    <property type="entry name" value="TRYPSIN_DOM"/>
    <property type="match status" value="1"/>
</dbReference>
<evidence type="ECO:0000256" key="5">
    <source>
        <dbReference type="RuleBase" id="RU363034"/>
    </source>
</evidence>
<evidence type="ECO:0000256" key="4">
    <source>
        <dbReference type="ARBA" id="ARBA00023157"/>
    </source>
</evidence>
<gene>
    <name evidence="7" type="ORF">EVEC_LOCUS6292</name>
</gene>
<evidence type="ECO:0000256" key="1">
    <source>
        <dbReference type="ARBA" id="ARBA00022670"/>
    </source>
</evidence>
<evidence type="ECO:0000256" key="3">
    <source>
        <dbReference type="ARBA" id="ARBA00022825"/>
    </source>
</evidence>
<dbReference type="PANTHER" id="PTHR24252">
    <property type="entry name" value="ACROSIN-RELATED"/>
    <property type="match status" value="1"/>
</dbReference>
<evidence type="ECO:0000259" key="6">
    <source>
        <dbReference type="PROSITE" id="PS50240"/>
    </source>
</evidence>
<keyword evidence="3 5" id="KW-0720">Serine protease</keyword>
<dbReference type="InterPro" id="IPR043504">
    <property type="entry name" value="Peptidase_S1_PA_chymotrypsin"/>
</dbReference>
<keyword evidence="2 5" id="KW-0378">Hydrolase</keyword>
<keyword evidence="1 5" id="KW-0645">Protease</keyword>
<organism evidence="9">
    <name type="scientific">Enterobius vermicularis</name>
    <name type="common">Human pinworm</name>
    <dbReference type="NCBI Taxonomy" id="51028"/>
    <lineage>
        <taxon>Eukaryota</taxon>
        <taxon>Metazoa</taxon>
        <taxon>Ecdysozoa</taxon>
        <taxon>Nematoda</taxon>
        <taxon>Chromadorea</taxon>
        <taxon>Rhabditida</taxon>
        <taxon>Spirurina</taxon>
        <taxon>Oxyuridomorpha</taxon>
        <taxon>Oxyuroidea</taxon>
        <taxon>Oxyuridae</taxon>
        <taxon>Enterobius</taxon>
    </lineage>
</organism>
<reference evidence="9" key="1">
    <citation type="submission" date="2017-02" db="UniProtKB">
        <authorList>
            <consortium name="WormBaseParasite"/>
        </authorList>
    </citation>
    <scope>IDENTIFICATION</scope>
</reference>
<dbReference type="InterPro" id="IPR018114">
    <property type="entry name" value="TRYPSIN_HIS"/>
</dbReference>
<dbReference type="GO" id="GO:0004252">
    <property type="term" value="F:serine-type endopeptidase activity"/>
    <property type="evidence" value="ECO:0007669"/>
    <property type="project" value="InterPro"/>
</dbReference>
<dbReference type="CDD" id="cd00190">
    <property type="entry name" value="Tryp_SPc"/>
    <property type="match status" value="1"/>
</dbReference>
<evidence type="ECO:0000313" key="9">
    <source>
        <dbReference type="WBParaSite" id="EVEC_0000674401-mRNA-1"/>
    </source>
</evidence>
<name>A0A0N4V8N2_ENTVE</name>
<dbReference type="SMART" id="SM00020">
    <property type="entry name" value="Tryp_SPc"/>
    <property type="match status" value="1"/>
</dbReference>
<dbReference type="FunFam" id="2.40.10.10:FF:000003">
    <property type="entry name" value="Transmembrane serine protease 3"/>
    <property type="match status" value="1"/>
</dbReference>
<dbReference type="EMBL" id="UXUI01008458">
    <property type="protein sequence ID" value="VDD91541.1"/>
    <property type="molecule type" value="Genomic_DNA"/>
</dbReference>
<feature type="domain" description="Peptidase S1" evidence="6">
    <location>
        <begin position="77"/>
        <end position="321"/>
    </location>
</feature>
<dbReference type="PROSITE" id="PS00135">
    <property type="entry name" value="TRYPSIN_SER"/>
    <property type="match status" value="1"/>
</dbReference>